<name>A0A9Q9UCB9_FUSFU</name>
<proteinExistence type="predicted"/>
<evidence type="ECO:0000313" key="2">
    <source>
        <dbReference type="Proteomes" id="UP000760494"/>
    </source>
</evidence>
<dbReference type="Proteomes" id="UP000760494">
    <property type="component" value="Unassembled WGS sequence"/>
</dbReference>
<reference evidence="1" key="1">
    <citation type="submission" date="2019-05" db="EMBL/GenBank/DDBJ databases">
        <authorList>
            <person name="Piombo E."/>
        </authorList>
    </citation>
    <scope>NUCLEOTIDE SEQUENCE</scope>
    <source>
        <strain evidence="1">C2S</strain>
    </source>
</reference>
<dbReference type="AlphaFoldDB" id="A0A9Q9UCB9"/>
<organism evidence="1 2">
    <name type="scientific">Fusarium fujikuroi</name>
    <name type="common">Bakanae and foot rot disease fungus</name>
    <name type="synonym">Gibberella fujikuroi</name>
    <dbReference type="NCBI Taxonomy" id="5127"/>
    <lineage>
        <taxon>Eukaryota</taxon>
        <taxon>Fungi</taxon>
        <taxon>Dikarya</taxon>
        <taxon>Ascomycota</taxon>
        <taxon>Pezizomycotina</taxon>
        <taxon>Sordariomycetes</taxon>
        <taxon>Hypocreomycetidae</taxon>
        <taxon>Hypocreales</taxon>
        <taxon>Nectriaceae</taxon>
        <taxon>Fusarium</taxon>
        <taxon>Fusarium fujikuroi species complex</taxon>
    </lineage>
</organism>
<gene>
    <name evidence="1" type="ORF">C2S_9275</name>
</gene>
<sequence length="93" mass="10676">MLPLPGAVKTIGYAEILDDDKPGEPMVPEVALPFPKSILDIRWEDTWEPLDLMEDKPDYIKVPRKGSWEMLESLEDGPLKEQAKMLFEDKYSV</sequence>
<protein>
    <submittedName>
        <fullName evidence="1">Uncharacterized protein</fullName>
    </submittedName>
</protein>
<dbReference type="EMBL" id="CABFJX010000371">
    <property type="protein sequence ID" value="VTT73807.1"/>
    <property type="molecule type" value="Genomic_DNA"/>
</dbReference>
<evidence type="ECO:0000313" key="1">
    <source>
        <dbReference type="EMBL" id="VTT73807.1"/>
    </source>
</evidence>
<accession>A0A9Q9UCB9</accession>
<comment type="caution">
    <text evidence="1">The sequence shown here is derived from an EMBL/GenBank/DDBJ whole genome shotgun (WGS) entry which is preliminary data.</text>
</comment>